<sequence>MKLLTLKQFQIHMHLRSPLENGLYDSIFALAYA</sequence>
<dbReference type="AlphaFoldDB" id="A0AAN8YH76"/>
<dbReference type="Proteomes" id="UP001371456">
    <property type="component" value="Unassembled WGS sequence"/>
</dbReference>
<name>A0AAN8YH76_SOLBU</name>
<proteinExistence type="predicted"/>
<gene>
    <name evidence="1" type="ORF">RDI58_011333</name>
</gene>
<protein>
    <submittedName>
        <fullName evidence="1">Uncharacterized protein</fullName>
    </submittedName>
</protein>
<evidence type="ECO:0000313" key="2">
    <source>
        <dbReference type="Proteomes" id="UP001371456"/>
    </source>
</evidence>
<organism evidence="1 2">
    <name type="scientific">Solanum bulbocastanum</name>
    <name type="common">Wild potato</name>
    <dbReference type="NCBI Taxonomy" id="147425"/>
    <lineage>
        <taxon>Eukaryota</taxon>
        <taxon>Viridiplantae</taxon>
        <taxon>Streptophyta</taxon>
        <taxon>Embryophyta</taxon>
        <taxon>Tracheophyta</taxon>
        <taxon>Spermatophyta</taxon>
        <taxon>Magnoliopsida</taxon>
        <taxon>eudicotyledons</taxon>
        <taxon>Gunneridae</taxon>
        <taxon>Pentapetalae</taxon>
        <taxon>asterids</taxon>
        <taxon>lamiids</taxon>
        <taxon>Solanales</taxon>
        <taxon>Solanaceae</taxon>
        <taxon>Solanoideae</taxon>
        <taxon>Solaneae</taxon>
        <taxon>Solanum</taxon>
    </lineage>
</organism>
<comment type="caution">
    <text evidence="1">The sequence shown here is derived from an EMBL/GenBank/DDBJ whole genome shotgun (WGS) entry which is preliminary data.</text>
</comment>
<accession>A0AAN8YH76</accession>
<reference evidence="1 2" key="1">
    <citation type="submission" date="2024-02" db="EMBL/GenBank/DDBJ databases">
        <title>de novo genome assembly of Solanum bulbocastanum strain 11H21.</title>
        <authorList>
            <person name="Hosaka A.J."/>
        </authorList>
    </citation>
    <scope>NUCLEOTIDE SEQUENCE [LARGE SCALE GENOMIC DNA]</scope>
    <source>
        <tissue evidence="1">Young leaves</tissue>
    </source>
</reference>
<dbReference type="EMBL" id="JBANQN010000004">
    <property type="protein sequence ID" value="KAK6792252.1"/>
    <property type="molecule type" value="Genomic_DNA"/>
</dbReference>
<evidence type="ECO:0000313" key="1">
    <source>
        <dbReference type="EMBL" id="KAK6792252.1"/>
    </source>
</evidence>
<keyword evidence="2" id="KW-1185">Reference proteome</keyword>